<accession>A0AAN7BTA1</accession>
<reference evidence="2" key="1">
    <citation type="journal article" date="2023" name="Mol. Phylogenet. Evol.">
        <title>Genome-scale phylogeny and comparative genomics of the fungal order Sordariales.</title>
        <authorList>
            <person name="Hensen N."/>
            <person name="Bonometti L."/>
            <person name="Westerberg I."/>
            <person name="Brannstrom I.O."/>
            <person name="Guillou S."/>
            <person name="Cros-Aarteil S."/>
            <person name="Calhoun S."/>
            <person name="Haridas S."/>
            <person name="Kuo A."/>
            <person name="Mondo S."/>
            <person name="Pangilinan J."/>
            <person name="Riley R."/>
            <person name="LaButti K."/>
            <person name="Andreopoulos B."/>
            <person name="Lipzen A."/>
            <person name="Chen C."/>
            <person name="Yan M."/>
            <person name="Daum C."/>
            <person name="Ng V."/>
            <person name="Clum A."/>
            <person name="Steindorff A."/>
            <person name="Ohm R.A."/>
            <person name="Martin F."/>
            <person name="Silar P."/>
            <person name="Natvig D.O."/>
            <person name="Lalanne C."/>
            <person name="Gautier V."/>
            <person name="Ament-Velasquez S.L."/>
            <person name="Kruys A."/>
            <person name="Hutchinson M.I."/>
            <person name="Powell A.J."/>
            <person name="Barry K."/>
            <person name="Miller A.N."/>
            <person name="Grigoriev I.V."/>
            <person name="Debuchy R."/>
            <person name="Gladieux P."/>
            <person name="Hiltunen Thoren M."/>
            <person name="Johannesson H."/>
        </authorList>
    </citation>
    <scope>NUCLEOTIDE SEQUENCE</scope>
    <source>
        <strain evidence="2">CBS 990.96</strain>
    </source>
</reference>
<feature type="region of interest" description="Disordered" evidence="1">
    <location>
        <begin position="1"/>
        <end position="27"/>
    </location>
</feature>
<reference evidence="2" key="2">
    <citation type="submission" date="2023-05" db="EMBL/GenBank/DDBJ databases">
        <authorList>
            <consortium name="Lawrence Berkeley National Laboratory"/>
            <person name="Steindorff A."/>
            <person name="Hensen N."/>
            <person name="Bonometti L."/>
            <person name="Westerberg I."/>
            <person name="Brannstrom I.O."/>
            <person name="Guillou S."/>
            <person name="Cros-Aarteil S."/>
            <person name="Calhoun S."/>
            <person name="Haridas S."/>
            <person name="Kuo A."/>
            <person name="Mondo S."/>
            <person name="Pangilinan J."/>
            <person name="Riley R."/>
            <person name="Labutti K."/>
            <person name="Andreopoulos B."/>
            <person name="Lipzen A."/>
            <person name="Chen C."/>
            <person name="Yanf M."/>
            <person name="Daum C."/>
            <person name="Ng V."/>
            <person name="Clum A."/>
            <person name="Ohm R."/>
            <person name="Martin F."/>
            <person name="Silar P."/>
            <person name="Natvig D."/>
            <person name="Lalanne C."/>
            <person name="Gautier V."/>
            <person name="Ament-Velasquez S.L."/>
            <person name="Kruys A."/>
            <person name="Hutchinson M.I."/>
            <person name="Powell A.J."/>
            <person name="Barry K."/>
            <person name="Miller A.N."/>
            <person name="Grigoriev I.V."/>
            <person name="Debuchy R."/>
            <person name="Gladieux P."/>
            <person name="Thoren M.H."/>
            <person name="Johannesson H."/>
        </authorList>
    </citation>
    <scope>NUCLEOTIDE SEQUENCE</scope>
    <source>
        <strain evidence="2">CBS 990.96</strain>
    </source>
</reference>
<name>A0AAN7BTA1_9PEZI</name>
<organism evidence="2 3">
    <name type="scientific">Podospora fimiseda</name>
    <dbReference type="NCBI Taxonomy" id="252190"/>
    <lineage>
        <taxon>Eukaryota</taxon>
        <taxon>Fungi</taxon>
        <taxon>Dikarya</taxon>
        <taxon>Ascomycota</taxon>
        <taxon>Pezizomycotina</taxon>
        <taxon>Sordariomycetes</taxon>
        <taxon>Sordariomycetidae</taxon>
        <taxon>Sordariales</taxon>
        <taxon>Podosporaceae</taxon>
        <taxon>Podospora</taxon>
    </lineage>
</organism>
<evidence type="ECO:0000256" key="1">
    <source>
        <dbReference type="SAM" id="MobiDB-lite"/>
    </source>
</evidence>
<dbReference type="AlphaFoldDB" id="A0AAN7BTA1"/>
<feature type="region of interest" description="Disordered" evidence="1">
    <location>
        <begin position="210"/>
        <end position="232"/>
    </location>
</feature>
<comment type="caution">
    <text evidence="2">The sequence shown here is derived from an EMBL/GenBank/DDBJ whole genome shotgun (WGS) entry which is preliminary data.</text>
</comment>
<dbReference type="EMBL" id="MU865311">
    <property type="protein sequence ID" value="KAK4229154.1"/>
    <property type="molecule type" value="Genomic_DNA"/>
</dbReference>
<sequence>MFPTLASCESETTDSHSSLDVNLPDDLQGEASWQPDSSALLAVLPSSPATPPPDLHFMAGHHTMSGIGFRFPDTLPSRASTITLEGDDAIEMPSSVETTTGSVDVLTPKAPKTSTLLDTPTPAMHAVFGNLYPLTPSPTPIRRKRTADPPSPPRAKRSKITEQASTNSEDEGYSEPRTAQLHDIRQLTVDLAGSTGFVIDFDHSHCPDIEMSAGPKPPSSLQKLDTASCADEGNSDKPVFSLAIEHFSESEIEEELSSLLGVYRSFYLDSDIAEAATPRDPEGGRRARQIFKAVFENQLNSAESEEFLLQEEEEDVLDVFATWIREMKISEDMPNETFDNMTGCLKRLADLTTAPFIRRILFDDGLLLDQLPSFKGACEPTRQADGTFQWEFGNIFRDFEKLHLE</sequence>
<protein>
    <submittedName>
        <fullName evidence="2">Uncharacterized protein</fullName>
    </submittedName>
</protein>
<proteinExistence type="predicted"/>
<feature type="compositionally biased region" description="Polar residues" evidence="1">
    <location>
        <begin position="7"/>
        <end position="20"/>
    </location>
</feature>
<keyword evidence="3" id="KW-1185">Reference proteome</keyword>
<feature type="region of interest" description="Disordered" evidence="1">
    <location>
        <begin position="129"/>
        <end position="176"/>
    </location>
</feature>
<evidence type="ECO:0000313" key="3">
    <source>
        <dbReference type="Proteomes" id="UP001301958"/>
    </source>
</evidence>
<dbReference type="Proteomes" id="UP001301958">
    <property type="component" value="Unassembled WGS sequence"/>
</dbReference>
<gene>
    <name evidence="2" type="ORF">QBC38DRAFT_360252</name>
</gene>
<evidence type="ECO:0000313" key="2">
    <source>
        <dbReference type="EMBL" id="KAK4229154.1"/>
    </source>
</evidence>